<evidence type="ECO:0000256" key="1">
    <source>
        <dbReference type="SAM" id="Phobius"/>
    </source>
</evidence>
<accession>A0ABS4Z0N6</accession>
<name>A0ABS4Z0N6_9MICC</name>
<dbReference type="Proteomes" id="UP000711614">
    <property type="component" value="Unassembled WGS sequence"/>
</dbReference>
<keyword evidence="3" id="KW-1185">Reference proteome</keyword>
<reference evidence="2 3" key="1">
    <citation type="submission" date="2021-03" db="EMBL/GenBank/DDBJ databases">
        <title>Sequencing the genomes of 1000 actinobacteria strains.</title>
        <authorList>
            <person name="Klenk H.-P."/>
        </authorList>
    </citation>
    <scope>NUCLEOTIDE SEQUENCE [LARGE SCALE GENOMIC DNA]</scope>
    <source>
        <strain evidence="2 3">DSM 16005</strain>
    </source>
</reference>
<sequence length="130" mass="13974">MPPWIPVFAAIPLLLGAVFLTIGTVLYKPGSGKWPLVQGIAVPSGTFGPPRYEWRSPDGVFRRGRAVARSLPLLPGTAVTVAFDPKDFSRFRLDGVVSSGQIFIIIGWIILILGLFTAILLTVLAVSFPA</sequence>
<evidence type="ECO:0008006" key="4">
    <source>
        <dbReference type="Google" id="ProtNLM"/>
    </source>
</evidence>
<feature type="transmembrane region" description="Helical" evidence="1">
    <location>
        <begin position="102"/>
        <end position="128"/>
    </location>
</feature>
<dbReference type="RefSeq" id="WP_209681349.1">
    <property type="nucleotide sequence ID" value="NZ_JAGIOI010000001.1"/>
</dbReference>
<keyword evidence="1" id="KW-0812">Transmembrane</keyword>
<gene>
    <name evidence="2" type="ORF">JOF48_002602</name>
</gene>
<proteinExistence type="predicted"/>
<comment type="caution">
    <text evidence="2">The sequence shown here is derived from an EMBL/GenBank/DDBJ whole genome shotgun (WGS) entry which is preliminary data.</text>
</comment>
<evidence type="ECO:0000313" key="2">
    <source>
        <dbReference type="EMBL" id="MBP2413803.1"/>
    </source>
</evidence>
<organism evidence="2 3">
    <name type="scientific">Arthrobacter stackebrandtii</name>
    <dbReference type="NCBI Taxonomy" id="272161"/>
    <lineage>
        <taxon>Bacteria</taxon>
        <taxon>Bacillati</taxon>
        <taxon>Actinomycetota</taxon>
        <taxon>Actinomycetes</taxon>
        <taxon>Micrococcales</taxon>
        <taxon>Micrococcaceae</taxon>
        <taxon>Arthrobacter</taxon>
    </lineage>
</organism>
<feature type="transmembrane region" description="Helical" evidence="1">
    <location>
        <begin position="6"/>
        <end position="27"/>
    </location>
</feature>
<keyword evidence="1" id="KW-0472">Membrane</keyword>
<dbReference type="EMBL" id="JAGIOI010000001">
    <property type="protein sequence ID" value="MBP2413803.1"/>
    <property type="molecule type" value="Genomic_DNA"/>
</dbReference>
<protein>
    <recommendedName>
        <fullName evidence="4">DUF3592 domain-containing protein</fullName>
    </recommendedName>
</protein>
<keyword evidence="1" id="KW-1133">Transmembrane helix</keyword>
<evidence type="ECO:0000313" key="3">
    <source>
        <dbReference type="Proteomes" id="UP000711614"/>
    </source>
</evidence>